<sequence length="132" mass="15160">METWLEVLLGMLAGLILGAGGAFLVLTKNPKKPPMTYEDFNEIFYGSVSTALIVSTLREMHAGTKPYPRWKDVAKVYLSSKKDLHPMQFYALWTFAEKYKKKKDVLKMYPDCEKIARFTMRGEHFSKIGSKN</sequence>
<name>A0A0G1AYT4_UNCKA</name>
<keyword evidence="1" id="KW-0472">Membrane</keyword>
<accession>A0A0G1AYT4</accession>
<keyword evidence="1" id="KW-0812">Transmembrane</keyword>
<dbReference type="EMBL" id="LCED01000023">
    <property type="protein sequence ID" value="KKS66182.1"/>
    <property type="molecule type" value="Genomic_DNA"/>
</dbReference>
<proteinExistence type="predicted"/>
<protein>
    <submittedName>
        <fullName evidence="2">Uncharacterized protein</fullName>
    </submittedName>
</protein>
<comment type="caution">
    <text evidence="2">The sequence shown here is derived from an EMBL/GenBank/DDBJ whole genome shotgun (WGS) entry which is preliminary data.</text>
</comment>
<reference evidence="2 3" key="1">
    <citation type="journal article" date="2015" name="Nature">
        <title>rRNA introns, odd ribosomes, and small enigmatic genomes across a large radiation of phyla.</title>
        <authorList>
            <person name="Brown C.T."/>
            <person name="Hug L.A."/>
            <person name="Thomas B.C."/>
            <person name="Sharon I."/>
            <person name="Castelle C.J."/>
            <person name="Singh A."/>
            <person name="Wilkins M.J."/>
            <person name="Williams K.H."/>
            <person name="Banfield J.F."/>
        </authorList>
    </citation>
    <scope>NUCLEOTIDE SEQUENCE [LARGE SCALE GENOMIC DNA]</scope>
</reference>
<gene>
    <name evidence="2" type="ORF">UV35_C0023G0010</name>
</gene>
<dbReference type="AlphaFoldDB" id="A0A0G1AYT4"/>
<dbReference type="Proteomes" id="UP000033848">
    <property type="component" value="Unassembled WGS sequence"/>
</dbReference>
<keyword evidence="1" id="KW-1133">Transmembrane helix</keyword>
<evidence type="ECO:0000313" key="3">
    <source>
        <dbReference type="Proteomes" id="UP000033848"/>
    </source>
</evidence>
<feature type="transmembrane region" description="Helical" evidence="1">
    <location>
        <begin position="6"/>
        <end position="26"/>
    </location>
</feature>
<evidence type="ECO:0000313" key="2">
    <source>
        <dbReference type="EMBL" id="KKS66182.1"/>
    </source>
</evidence>
<organism evidence="2 3">
    <name type="scientific">candidate division WWE3 bacterium GW2011_GWB1_42_6</name>
    <dbReference type="NCBI Taxonomy" id="1619115"/>
    <lineage>
        <taxon>Bacteria</taxon>
        <taxon>Katanobacteria</taxon>
    </lineage>
</organism>
<evidence type="ECO:0000256" key="1">
    <source>
        <dbReference type="SAM" id="Phobius"/>
    </source>
</evidence>